<dbReference type="GO" id="GO:0005524">
    <property type="term" value="F:ATP binding"/>
    <property type="evidence" value="ECO:0007669"/>
    <property type="project" value="InterPro"/>
</dbReference>
<dbReference type="Pfam" id="PF00004">
    <property type="entry name" value="AAA"/>
    <property type="match status" value="1"/>
</dbReference>
<dbReference type="Pfam" id="PF22942">
    <property type="entry name" value="DUF7025"/>
    <property type="match status" value="1"/>
</dbReference>
<dbReference type="PANTHER" id="PTHR46411">
    <property type="entry name" value="FAMILY ATPASE, PUTATIVE-RELATED"/>
    <property type="match status" value="1"/>
</dbReference>
<feature type="compositionally biased region" description="Low complexity" evidence="1">
    <location>
        <begin position="348"/>
        <end position="361"/>
    </location>
</feature>
<evidence type="ECO:0000256" key="1">
    <source>
        <dbReference type="SAM" id="MobiDB-lite"/>
    </source>
</evidence>
<protein>
    <submittedName>
        <fullName evidence="3">P-loop containing nucleoside triphosphate hydrolase protein</fullName>
    </submittedName>
</protein>
<dbReference type="EMBL" id="JAUEDM010000003">
    <property type="protein sequence ID" value="KAK3323006.1"/>
    <property type="molecule type" value="Genomic_DNA"/>
</dbReference>
<keyword evidence="4" id="KW-1185">Reference proteome</keyword>
<dbReference type="AlphaFoldDB" id="A0AAE0IDE3"/>
<dbReference type="Proteomes" id="UP001283341">
    <property type="component" value="Unassembled WGS sequence"/>
</dbReference>
<proteinExistence type="predicted"/>
<evidence type="ECO:0000259" key="2">
    <source>
        <dbReference type="SMART" id="SM00382"/>
    </source>
</evidence>
<dbReference type="GO" id="GO:0016887">
    <property type="term" value="F:ATP hydrolysis activity"/>
    <property type="evidence" value="ECO:0007669"/>
    <property type="project" value="InterPro"/>
</dbReference>
<dbReference type="Gene3D" id="3.40.50.300">
    <property type="entry name" value="P-loop containing nucleotide triphosphate hydrolases"/>
    <property type="match status" value="1"/>
</dbReference>
<accession>A0AAE0IDE3</accession>
<organism evidence="3 4">
    <name type="scientific">Apodospora peruviana</name>
    <dbReference type="NCBI Taxonomy" id="516989"/>
    <lineage>
        <taxon>Eukaryota</taxon>
        <taxon>Fungi</taxon>
        <taxon>Dikarya</taxon>
        <taxon>Ascomycota</taxon>
        <taxon>Pezizomycotina</taxon>
        <taxon>Sordariomycetes</taxon>
        <taxon>Sordariomycetidae</taxon>
        <taxon>Sordariales</taxon>
        <taxon>Lasiosphaeriaceae</taxon>
        <taxon>Apodospora</taxon>
    </lineage>
</organism>
<evidence type="ECO:0000313" key="4">
    <source>
        <dbReference type="Proteomes" id="UP001283341"/>
    </source>
</evidence>
<dbReference type="InterPro" id="IPR054289">
    <property type="entry name" value="DUF7025"/>
</dbReference>
<reference evidence="3" key="1">
    <citation type="journal article" date="2023" name="Mol. Phylogenet. Evol.">
        <title>Genome-scale phylogeny and comparative genomics of the fungal order Sordariales.</title>
        <authorList>
            <person name="Hensen N."/>
            <person name="Bonometti L."/>
            <person name="Westerberg I."/>
            <person name="Brannstrom I.O."/>
            <person name="Guillou S."/>
            <person name="Cros-Aarteil S."/>
            <person name="Calhoun S."/>
            <person name="Haridas S."/>
            <person name="Kuo A."/>
            <person name="Mondo S."/>
            <person name="Pangilinan J."/>
            <person name="Riley R."/>
            <person name="LaButti K."/>
            <person name="Andreopoulos B."/>
            <person name="Lipzen A."/>
            <person name="Chen C."/>
            <person name="Yan M."/>
            <person name="Daum C."/>
            <person name="Ng V."/>
            <person name="Clum A."/>
            <person name="Steindorff A."/>
            <person name="Ohm R.A."/>
            <person name="Martin F."/>
            <person name="Silar P."/>
            <person name="Natvig D.O."/>
            <person name="Lalanne C."/>
            <person name="Gautier V."/>
            <person name="Ament-Velasquez S.L."/>
            <person name="Kruys A."/>
            <person name="Hutchinson M.I."/>
            <person name="Powell A.J."/>
            <person name="Barry K."/>
            <person name="Miller A.N."/>
            <person name="Grigoriev I.V."/>
            <person name="Debuchy R."/>
            <person name="Gladieux P."/>
            <person name="Hiltunen Thoren M."/>
            <person name="Johannesson H."/>
        </authorList>
    </citation>
    <scope>NUCLEOTIDE SEQUENCE</scope>
    <source>
        <strain evidence="3">CBS 118394</strain>
    </source>
</reference>
<dbReference type="InterPro" id="IPR003959">
    <property type="entry name" value="ATPase_AAA_core"/>
</dbReference>
<feature type="domain" description="AAA+ ATPase" evidence="2">
    <location>
        <begin position="466"/>
        <end position="594"/>
    </location>
</feature>
<dbReference type="PANTHER" id="PTHR46411:SF3">
    <property type="entry name" value="AAA+ ATPASE DOMAIN-CONTAINING PROTEIN"/>
    <property type="match status" value="1"/>
</dbReference>
<dbReference type="InterPro" id="IPR003593">
    <property type="entry name" value="AAA+_ATPase"/>
</dbReference>
<evidence type="ECO:0000313" key="3">
    <source>
        <dbReference type="EMBL" id="KAK3323006.1"/>
    </source>
</evidence>
<dbReference type="SMART" id="SM00382">
    <property type="entry name" value="AAA"/>
    <property type="match status" value="1"/>
</dbReference>
<reference evidence="3" key="2">
    <citation type="submission" date="2023-06" db="EMBL/GenBank/DDBJ databases">
        <authorList>
            <consortium name="Lawrence Berkeley National Laboratory"/>
            <person name="Haridas S."/>
            <person name="Hensen N."/>
            <person name="Bonometti L."/>
            <person name="Westerberg I."/>
            <person name="Brannstrom I.O."/>
            <person name="Guillou S."/>
            <person name="Cros-Aarteil S."/>
            <person name="Calhoun S."/>
            <person name="Kuo A."/>
            <person name="Mondo S."/>
            <person name="Pangilinan J."/>
            <person name="Riley R."/>
            <person name="Labutti K."/>
            <person name="Andreopoulos B."/>
            <person name="Lipzen A."/>
            <person name="Chen C."/>
            <person name="Yanf M."/>
            <person name="Daum C."/>
            <person name="Ng V."/>
            <person name="Clum A."/>
            <person name="Steindorff A."/>
            <person name="Ohm R."/>
            <person name="Martin F."/>
            <person name="Silar P."/>
            <person name="Natvig D."/>
            <person name="Lalanne C."/>
            <person name="Gautier V."/>
            <person name="Ament-Velasquez S.L."/>
            <person name="Kruys A."/>
            <person name="Hutchinson M.I."/>
            <person name="Powell A.J."/>
            <person name="Barry K."/>
            <person name="Miller A.N."/>
            <person name="Grigoriev I.V."/>
            <person name="Debuchy R."/>
            <person name="Gladieux P."/>
            <person name="Thoren M.H."/>
            <person name="Johannesson H."/>
        </authorList>
    </citation>
    <scope>NUCLEOTIDE SEQUENCE</scope>
    <source>
        <strain evidence="3">CBS 118394</strain>
    </source>
</reference>
<keyword evidence="3" id="KW-0378">Hydrolase</keyword>
<feature type="compositionally biased region" description="Low complexity" evidence="1">
    <location>
        <begin position="329"/>
        <end position="338"/>
    </location>
</feature>
<dbReference type="CDD" id="cd19481">
    <property type="entry name" value="RecA-like_protease"/>
    <property type="match status" value="1"/>
</dbReference>
<gene>
    <name evidence="3" type="ORF">B0H66DRAFT_473564</name>
</gene>
<sequence>MKLYRYKCSSSRCQTRWSQFITVEEEQKELDKRSKDMPIIQRFKYDRYADPKWITVSLTFNSPDMRDLLSTALDKYPDLDMESAHWTFNTPFEPIVHRWEKLKALQAEAEAEAAADDSVSSRRRTEAANGLVNFLAPLLAPSISSVAEIRKTGKVEFSNIWQIFPPGELVVTKLDSIETVCRVVKSRLQEGSSGQQWSFKLEYIEWNGQMCGYQTTNLAINEFAAGIHLRAITSLAMHPLSFSNDPAALEKRMRSRGHKFERYRGFRYLTYKGIKFTLGGGLPLSGQTPVDGRVAIDAYAYFKINNSVPTALRALGTDYVDNGDDDAAADTGSNTGGDDNADVDHSHSSSAVVIQPGDGCSSTGGGGGGKPGCGGRGEILTPLSDQELLLTAPWMIGMDMKTKEWGRFLITDLQEIEWNDKAFDNLVLPDGEKELAWDFVESKALSDHPNNVVVTNNSDFIPDKGRGIIILMFGPPGVGKTFTAEAVAERSRVPLYSLSAGMLGSQPDAVESSLDHALELCRLWNAMLLLDEADIFLGSRTNEGSLTRNELVSIFLTKLEYYSGILFLTTNRVSSIDHAFQSRVDLFLPYQDLTTAARRQVWDNFINHCGREKFKDIDDGNLARLCMLSLNGREIKNLIKSAQLLSVKAGGQVTVDRLYMLAEKRVNALKLLESN</sequence>
<dbReference type="InterPro" id="IPR027417">
    <property type="entry name" value="P-loop_NTPase"/>
</dbReference>
<comment type="caution">
    <text evidence="3">The sequence shown here is derived from an EMBL/GenBank/DDBJ whole genome shotgun (WGS) entry which is preliminary data.</text>
</comment>
<feature type="region of interest" description="Disordered" evidence="1">
    <location>
        <begin position="326"/>
        <end position="377"/>
    </location>
</feature>
<feature type="compositionally biased region" description="Gly residues" evidence="1">
    <location>
        <begin position="362"/>
        <end position="377"/>
    </location>
</feature>
<name>A0AAE0IDE3_9PEZI</name>
<dbReference type="SUPFAM" id="SSF52540">
    <property type="entry name" value="P-loop containing nucleoside triphosphate hydrolases"/>
    <property type="match status" value="1"/>
</dbReference>